<gene>
    <name evidence="1" type="ORF">PZ740_03470</name>
</gene>
<dbReference type="Proteomes" id="UP001301140">
    <property type="component" value="Unassembled WGS sequence"/>
</dbReference>
<protein>
    <submittedName>
        <fullName evidence="1">Uncharacterized protein</fullName>
    </submittedName>
</protein>
<dbReference type="RefSeq" id="WP_327787860.1">
    <property type="nucleotide sequence ID" value="NZ_JARGEQ010000022.1"/>
</dbReference>
<sequence>ALEAGSGMDDTAYGRWPEAMDDLAAGQRAEVRAILDGRSSETEVIAALEGRLVAERVGPRCGAADWCAGGGPAGCGGCTAGAAAGPATR</sequence>
<name>A0AAP3UXU3_9PROT</name>
<dbReference type="AlphaFoldDB" id="A0AAP3UXU3"/>
<dbReference type="EMBL" id="JARGEQ010000022">
    <property type="protein sequence ID" value="MDF1585442.1"/>
    <property type="molecule type" value="Genomic_DNA"/>
</dbReference>
<evidence type="ECO:0000313" key="2">
    <source>
        <dbReference type="Proteomes" id="UP001301140"/>
    </source>
</evidence>
<reference evidence="1 2" key="1">
    <citation type="submission" date="2023-03" db="EMBL/GenBank/DDBJ databases">
        <title>YIM 152171 draft genome.</title>
        <authorList>
            <person name="Yang Z."/>
        </authorList>
    </citation>
    <scope>NUCLEOTIDE SEQUENCE [LARGE SCALE GENOMIC DNA]</scope>
    <source>
        <strain evidence="1 2">YIM 152171</strain>
    </source>
</reference>
<proteinExistence type="predicted"/>
<accession>A0AAP3UXU3</accession>
<organism evidence="1 2">
    <name type="scientific">Marinimicrococcus flavescens</name>
    <dbReference type="NCBI Taxonomy" id="3031815"/>
    <lineage>
        <taxon>Bacteria</taxon>
        <taxon>Pseudomonadati</taxon>
        <taxon>Pseudomonadota</taxon>
        <taxon>Alphaproteobacteria</taxon>
        <taxon>Geminicoccales</taxon>
        <taxon>Geminicoccaceae</taxon>
        <taxon>Marinimicrococcus</taxon>
    </lineage>
</organism>
<evidence type="ECO:0000313" key="1">
    <source>
        <dbReference type="EMBL" id="MDF1585442.1"/>
    </source>
</evidence>
<feature type="non-terminal residue" evidence="1">
    <location>
        <position position="1"/>
    </location>
</feature>
<comment type="caution">
    <text evidence="1">The sequence shown here is derived from an EMBL/GenBank/DDBJ whole genome shotgun (WGS) entry which is preliminary data.</text>
</comment>
<keyword evidence="2" id="KW-1185">Reference proteome</keyword>